<keyword evidence="4" id="KW-1185">Reference proteome</keyword>
<keyword evidence="2" id="KW-0233">DNA recombination</keyword>
<dbReference type="GO" id="GO:0006310">
    <property type="term" value="P:DNA recombination"/>
    <property type="evidence" value="ECO:0007669"/>
    <property type="project" value="UniProtKB-KW"/>
</dbReference>
<organism evidence="3 4">
    <name type="scientific">Pseudacidovorax intermedius</name>
    <dbReference type="NCBI Taxonomy" id="433924"/>
    <lineage>
        <taxon>Bacteria</taxon>
        <taxon>Pseudomonadati</taxon>
        <taxon>Pseudomonadota</taxon>
        <taxon>Betaproteobacteria</taxon>
        <taxon>Burkholderiales</taxon>
        <taxon>Comamonadaceae</taxon>
        <taxon>Pseudacidovorax</taxon>
    </lineage>
</organism>
<evidence type="ECO:0000313" key="3">
    <source>
        <dbReference type="EMBL" id="RDI27019.1"/>
    </source>
</evidence>
<dbReference type="Gene3D" id="1.10.443.10">
    <property type="entry name" value="Intergrase catalytic core"/>
    <property type="match status" value="1"/>
</dbReference>
<evidence type="ECO:0000256" key="2">
    <source>
        <dbReference type="ARBA" id="ARBA00023172"/>
    </source>
</evidence>
<dbReference type="InterPro" id="IPR011010">
    <property type="entry name" value="DNA_brk_join_enz"/>
</dbReference>
<gene>
    <name evidence="3" type="ORF">DFR41_10251</name>
</gene>
<dbReference type="SUPFAM" id="SSF56349">
    <property type="entry name" value="DNA breaking-rejoining enzymes"/>
    <property type="match status" value="1"/>
</dbReference>
<reference evidence="3 4" key="1">
    <citation type="submission" date="2018-07" db="EMBL/GenBank/DDBJ databases">
        <title>Genomic Encyclopedia of Type Strains, Phase IV (KMG-IV): sequencing the most valuable type-strain genomes for metagenomic binning, comparative biology and taxonomic classification.</title>
        <authorList>
            <person name="Goeker M."/>
        </authorList>
    </citation>
    <scope>NUCLEOTIDE SEQUENCE [LARGE SCALE GENOMIC DNA]</scope>
    <source>
        <strain evidence="3 4">DSM 21352</strain>
    </source>
</reference>
<evidence type="ECO:0008006" key="5">
    <source>
        <dbReference type="Google" id="ProtNLM"/>
    </source>
</evidence>
<dbReference type="Gene3D" id="1.10.150.130">
    <property type="match status" value="1"/>
</dbReference>
<dbReference type="GO" id="GO:0003677">
    <property type="term" value="F:DNA binding"/>
    <property type="evidence" value="ECO:0007669"/>
    <property type="project" value="UniProtKB-KW"/>
</dbReference>
<dbReference type="Proteomes" id="UP000255265">
    <property type="component" value="Unassembled WGS sequence"/>
</dbReference>
<comment type="caution">
    <text evidence="3">The sequence shown here is derived from an EMBL/GenBank/DDBJ whole genome shotgun (WGS) entry which is preliminary data.</text>
</comment>
<sequence length="376" mass="43222">MDTNVIFRLTAVQAANDSAFSGRVHPGDPVPPKLLTIKKESSDVFVRDLAMGLLQAERARVQRKEIAWGSWQIMSNRMDAHLLPLLGDRLARDVDGVAAQELIDRLGEQDFTSTTIAQYMVLLRKTLMHGVLIGVLDEMPRLPKVKIRSQPRGSFSVAEYRRLVATARRLVGQPHPVLETLQPGERFWIARELLYMPRELPWLIRWMVNTFVRPSDIKSVRHRHIDVVRGKHVYLRMRLPETKRHSQPMVSLRPAVQVYEVLRSYRRARGEVAPDDYLFFPELKNREHALAVLNFFFKWVLQEAGLETGPLGQKRTLYCLRHTAITLRLLYGQGIDMLTLARNARTSVNMIERFYASILSGEMNVGLLQSRRGRGD</sequence>
<proteinExistence type="predicted"/>
<dbReference type="OrthoDB" id="8875502at2"/>
<protein>
    <recommendedName>
        <fullName evidence="5">Tyr recombinase domain-containing protein</fullName>
    </recommendedName>
</protein>
<dbReference type="GO" id="GO:0015074">
    <property type="term" value="P:DNA integration"/>
    <property type="evidence" value="ECO:0007669"/>
    <property type="project" value="InterPro"/>
</dbReference>
<evidence type="ECO:0000256" key="1">
    <source>
        <dbReference type="ARBA" id="ARBA00023125"/>
    </source>
</evidence>
<keyword evidence="1" id="KW-0238">DNA-binding</keyword>
<dbReference type="InterPro" id="IPR010998">
    <property type="entry name" value="Integrase_recombinase_N"/>
</dbReference>
<dbReference type="EMBL" id="QQAV01000002">
    <property type="protein sequence ID" value="RDI27019.1"/>
    <property type="molecule type" value="Genomic_DNA"/>
</dbReference>
<name>A0A370FKW6_9BURK</name>
<dbReference type="AlphaFoldDB" id="A0A370FKW6"/>
<evidence type="ECO:0000313" key="4">
    <source>
        <dbReference type="Proteomes" id="UP000255265"/>
    </source>
</evidence>
<dbReference type="InterPro" id="IPR013762">
    <property type="entry name" value="Integrase-like_cat_sf"/>
</dbReference>
<accession>A0A370FKW6</accession>